<accession>A0A1U7LHU3</accession>
<evidence type="ECO:0000313" key="2">
    <source>
        <dbReference type="EMBL" id="OLL22226.1"/>
    </source>
</evidence>
<proteinExistence type="predicted"/>
<sequence>MRSSTLLTLVLLCSPCLVQSFAFTESFPAARPSFQKTFQSNGAWLGGDTSYSLEIIPGVSVWTFQDTFVASQNTTSRRNSTIVANTLALSSTENGSFSIKYYWRQDVLGNQLPFFNDSLTLSSDKLWPGQAFSINNILYFPLFWNAPSIGGLVNVLPVGTKLARIRNYWDDPMDWKIEYLTITNAFRQPGNQPGGGLAVHYIYGYIYMYAVIESAQILTRLPFSAFETEYPGYFIEYFTNQDSWRRGFYQTNAKLFNFPASSGLTLHWMGNQWLALYTDTTLFPSVNISVTVSLSLENGWSVPIEIYRYKGNHTDEFCYGAAQHSQYTKKNNSSIMFTYTCNAFRFETQLDDGTRYYPEPTILEIPVDHILLK</sequence>
<name>A0A1U7LHU3_NEOID</name>
<keyword evidence="1" id="KW-0732">Signal</keyword>
<dbReference type="Proteomes" id="UP000186594">
    <property type="component" value="Unassembled WGS sequence"/>
</dbReference>
<protein>
    <submittedName>
        <fullName evidence="2">Uncharacterized protein</fullName>
    </submittedName>
</protein>
<comment type="caution">
    <text evidence="2">The sequence shown here is derived from an EMBL/GenBank/DDBJ whole genome shotgun (WGS) entry which is preliminary data.</text>
</comment>
<dbReference type="EMBL" id="LXFE01003700">
    <property type="protein sequence ID" value="OLL22226.1"/>
    <property type="molecule type" value="Genomic_DNA"/>
</dbReference>
<keyword evidence="3" id="KW-1185">Reference proteome</keyword>
<feature type="chain" id="PRO_5012097922" evidence="1">
    <location>
        <begin position="21"/>
        <end position="373"/>
    </location>
</feature>
<gene>
    <name evidence="2" type="ORF">NEOLI_003926</name>
</gene>
<dbReference type="AlphaFoldDB" id="A0A1U7LHU3"/>
<evidence type="ECO:0000256" key="1">
    <source>
        <dbReference type="SAM" id="SignalP"/>
    </source>
</evidence>
<reference evidence="2 3" key="1">
    <citation type="submission" date="2016-04" db="EMBL/GenBank/DDBJ databases">
        <title>Evolutionary innovation and constraint leading to complex multicellularity in the Ascomycota.</title>
        <authorList>
            <person name="Cisse O."/>
            <person name="Nguyen A."/>
            <person name="Hewitt D.A."/>
            <person name="Jedd G."/>
            <person name="Stajich J.E."/>
        </authorList>
    </citation>
    <scope>NUCLEOTIDE SEQUENCE [LARGE SCALE GENOMIC DNA]</scope>
    <source>
        <strain evidence="2 3">DAH-3</strain>
    </source>
</reference>
<organism evidence="2 3">
    <name type="scientific">Neolecta irregularis (strain DAH-3)</name>
    <dbReference type="NCBI Taxonomy" id="1198029"/>
    <lineage>
        <taxon>Eukaryota</taxon>
        <taxon>Fungi</taxon>
        <taxon>Dikarya</taxon>
        <taxon>Ascomycota</taxon>
        <taxon>Taphrinomycotina</taxon>
        <taxon>Neolectales</taxon>
        <taxon>Neolectaceae</taxon>
        <taxon>Neolecta</taxon>
    </lineage>
</organism>
<evidence type="ECO:0000313" key="3">
    <source>
        <dbReference type="Proteomes" id="UP000186594"/>
    </source>
</evidence>
<feature type="signal peptide" evidence="1">
    <location>
        <begin position="1"/>
        <end position="20"/>
    </location>
</feature>